<feature type="compositionally biased region" description="Low complexity" evidence="1">
    <location>
        <begin position="19"/>
        <end position="39"/>
    </location>
</feature>
<protein>
    <submittedName>
        <fullName evidence="2">Uncharacterized protein</fullName>
    </submittedName>
</protein>
<sequence>GGNGPSPNPSSAKPTPSTSLPNPQPSSQKPQPSQSTPAPSKNPMPSPSSNPSPAPQPPSGDCGSCTNCYYAPTQSCFAGWTAAQCASVSDYKWCGSSAPSPITPGTSRSNPKPSSKHPKPSPSTKPSSAPQPPKGDCGSCNNCYYAPTQACFAGWTAEQCASVSDYKWCGSGGPNPSPPKPSSSAPSPPSNKPTQKPSSRPPSPPTPSNKPSPNPSPSSAAPSPGGDYTVSWNWFASSTTDCDASLSKDTLNRGLYIGGENIPADCGKTATFSYNGKTVTATYAWRTTGGQKYHELSPQAFAKLLGSSANAANFNSAPEFQAAINDPGHVTAQCTGGKC</sequence>
<proteinExistence type="predicted"/>
<feature type="compositionally biased region" description="Polar residues" evidence="1">
    <location>
        <begin position="97"/>
        <end position="106"/>
    </location>
</feature>
<feature type="compositionally biased region" description="Polar residues" evidence="1">
    <location>
        <begin position="9"/>
        <end position="18"/>
    </location>
</feature>
<feature type="region of interest" description="Disordered" evidence="1">
    <location>
        <begin position="96"/>
        <end position="135"/>
    </location>
</feature>
<evidence type="ECO:0000256" key="1">
    <source>
        <dbReference type="SAM" id="MobiDB-lite"/>
    </source>
</evidence>
<feature type="region of interest" description="Disordered" evidence="1">
    <location>
        <begin position="1"/>
        <end position="61"/>
    </location>
</feature>
<accession>A0A6A4ZI01</accession>
<gene>
    <name evidence="2" type="ORF">As57867_005139</name>
</gene>
<reference evidence="2" key="1">
    <citation type="submission" date="2019-06" db="EMBL/GenBank/DDBJ databases">
        <title>Genomics analysis of Aphanomyces spp. identifies a new class of oomycete effector associated with host adaptation.</title>
        <authorList>
            <person name="Gaulin E."/>
        </authorList>
    </citation>
    <scope>NUCLEOTIDE SEQUENCE</scope>
    <source>
        <strain evidence="2">CBS 578.67</strain>
    </source>
</reference>
<feature type="compositionally biased region" description="Pro residues" evidence="1">
    <location>
        <begin position="175"/>
        <end position="191"/>
    </location>
</feature>
<dbReference type="PRINTS" id="PR01217">
    <property type="entry name" value="PRICHEXTENSN"/>
</dbReference>
<name>A0A6A4ZI01_9STRA</name>
<feature type="compositionally biased region" description="Pro residues" evidence="1">
    <location>
        <begin position="199"/>
        <end position="216"/>
    </location>
</feature>
<feature type="region of interest" description="Disordered" evidence="1">
    <location>
        <begin position="171"/>
        <end position="224"/>
    </location>
</feature>
<feature type="compositionally biased region" description="Pro residues" evidence="1">
    <location>
        <begin position="40"/>
        <end position="58"/>
    </location>
</feature>
<organism evidence="2">
    <name type="scientific">Aphanomyces stellatus</name>
    <dbReference type="NCBI Taxonomy" id="120398"/>
    <lineage>
        <taxon>Eukaryota</taxon>
        <taxon>Sar</taxon>
        <taxon>Stramenopiles</taxon>
        <taxon>Oomycota</taxon>
        <taxon>Saprolegniomycetes</taxon>
        <taxon>Saprolegniales</taxon>
        <taxon>Verrucalvaceae</taxon>
        <taxon>Aphanomyces</taxon>
    </lineage>
</organism>
<dbReference type="EMBL" id="VJMH01001541">
    <property type="protein sequence ID" value="KAF0711658.1"/>
    <property type="molecule type" value="Genomic_DNA"/>
</dbReference>
<evidence type="ECO:0000313" key="2">
    <source>
        <dbReference type="EMBL" id="KAF0711658.1"/>
    </source>
</evidence>
<comment type="caution">
    <text evidence="2">The sequence shown here is derived from an EMBL/GenBank/DDBJ whole genome shotgun (WGS) entry which is preliminary data.</text>
</comment>
<feature type="non-terminal residue" evidence="2">
    <location>
        <position position="1"/>
    </location>
</feature>
<dbReference type="AlphaFoldDB" id="A0A6A4ZI01"/>
<dbReference type="OrthoDB" id="2157603at2759"/>